<proteinExistence type="predicted"/>
<dbReference type="AlphaFoldDB" id="A0A6N9Q7Z4"/>
<organism evidence="1 2">
    <name type="scientific">Chengkuizengella marina</name>
    <dbReference type="NCBI Taxonomy" id="2507566"/>
    <lineage>
        <taxon>Bacteria</taxon>
        <taxon>Bacillati</taxon>
        <taxon>Bacillota</taxon>
        <taxon>Bacilli</taxon>
        <taxon>Bacillales</taxon>
        <taxon>Paenibacillaceae</taxon>
        <taxon>Chengkuizengella</taxon>
    </lineage>
</organism>
<sequence>MNSRLIIIEGLPGFGKSTTAKIVELLLKERNIKTKLFLEGNLDHPADYDGVSVFNKKEYDELLFSSKKFKDLFNQHLMKKGENYFLPYRKIENELNMKLPEEVFDFIFKKDIYEIPLEQNMKLIQEKWKEFTEVALNNNQTYIFECCFIQNPLTIGMVKYNSLKEKVMNYVMRLAEIIQPLNPLLIYIEQNDLEDSFRKAIKERPREWSEGFIDYYVNQGYGKKHGFKGVEGTLQVLKARKNIELDIFDRLEMKKMKINNSKYETHTHKLKLLEILDTEIL</sequence>
<dbReference type="OrthoDB" id="8211253at2"/>
<dbReference type="EMBL" id="SIJB01000043">
    <property type="protein sequence ID" value="NBI30870.1"/>
    <property type="molecule type" value="Genomic_DNA"/>
</dbReference>
<dbReference type="Proteomes" id="UP000448943">
    <property type="component" value="Unassembled WGS sequence"/>
</dbReference>
<evidence type="ECO:0000313" key="2">
    <source>
        <dbReference type="Proteomes" id="UP000448943"/>
    </source>
</evidence>
<dbReference type="RefSeq" id="WP_160647678.1">
    <property type="nucleotide sequence ID" value="NZ_SIJB01000043.1"/>
</dbReference>
<evidence type="ECO:0000313" key="1">
    <source>
        <dbReference type="EMBL" id="NBI30870.1"/>
    </source>
</evidence>
<accession>A0A6N9Q7Z4</accession>
<dbReference type="InterPro" id="IPR027417">
    <property type="entry name" value="P-loop_NTPase"/>
</dbReference>
<protein>
    <recommendedName>
        <fullName evidence="3">Group-specific protein</fullName>
    </recommendedName>
</protein>
<dbReference type="NCBIfam" id="NF005250">
    <property type="entry name" value="PRK06761.1"/>
    <property type="match status" value="1"/>
</dbReference>
<comment type="caution">
    <text evidence="1">The sequence shown here is derived from an EMBL/GenBank/DDBJ whole genome shotgun (WGS) entry which is preliminary data.</text>
</comment>
<gene>
    <name evidence="1" type="ORF">ERL59_18120</name>
</gene>
<dbReference type="SUPFAM" id="SSF52540">
    <property type="entry name" value="P-loop containing nucleoside triphosphate hydrolases"/>
    <property type="match status" value="1"/>
</dbReference>
<keyword evidence="2" id="KW-1185">Reference proteome</keyword>
<evidence type="ECO:0008006" key="3">
    <source>
        <dbReference type="Google" id="ProtNLM"/>
    </source>
</evidence>
<reference evidence="1 2" key="1">
    <citation type="submission" date="2019-01" db="EMBL/GenBank/DDBJ databases">
        <title>Chengkuizengella sp. nov., isolated from deep-sea sediment of East Pacific Ocean.</title>
        <authorList>
            <person name="Yang J."/>
            <person name="Lai Q."/>
            <person name="Shao Z."/>
        </authorList>
    </citation>
    <scope>NUCLEOTIDE SEQUENCE [LARGE SCALE GENOMIC DNA]</scope>
    <source>
        <strain evidence="1 2">YPA3-1-1</strain>
    </source>
</reference>
<name>A0A6N9Q7Z4_9BACL</name>